<evidence type="ECO:0000313" key="3">
    <source>
        <dbReference type="Proteomes" id="UP000032142"/>
    </source>
</evidence>
<keyword evidence="3" id="KW-1185">Reference proteome</keyword>
<dbReference type="EMBL" id="KN438399">
    <property type="protein sequence ID" value="KHG26767.1"/>
    <property type="molecule type" value="Genomic_DNA"/>
</dbReference>
<dbReference type="Proteomes" id="UP000032142">
    <property type="component" value="Unassembled WGS sequence"/>
</dbReference>
<name>A0A0B0PPI0_GOSAR</name>
<keyword evidence="1" id="KW-0812">Transmembrane</keyword>
<reference evidence="3" key="1">
    <citation type="submission" date="2014-09" db="EMBL/GenBank/DDBJ databases">
        <authorList>
            <person name="Mudge J."/>
            <person name="Ramaraj T."/>
            <person name="Lindquist I.E."/>
            <person name="Bharti A.K."/>
            <person name="Sundararajan A."/>
            <person name="Cameron C.T."/>
            <person name="Woodward J.E."/>
            <person name="May G.D."/>
            <person name="Brubaker C."/>
            <person name="Broadhvest J."/>
            <person name="Wilkins T.A."/>
        </authorList>
    </citation>
    <scope>NUCLEOTIDE SEQUENCE</scope>
    <source>
        <strain evidence="3">cv. AKA8401</strain>
    </source>
</reference>
<proteinExistence type="predicted"/>
<keyword evidence="1" id="KW-1133">Transmembrane helix</keyword>
<keyword evidence="1" id="KW-0472">Membrane</keyword>
<evidence type="ECO:0000256" key="1">
    <source>
        <dbReference type="SAM" id="Phobius"/>
    </source>
</evidence>
<organism evidence="2 3">
    <name type="scientific">Gossypium arboreum</name>
    <name type="common">Tree cotton</name>
    <name type="synonym">Gossypium nanking</name>
    <dbReference type="NCBI Taxonomy" id="29729"/>
    <lineage>
        <taxon>Eukaryota</taxon>
        <taxon>Viridiplantae</taxon>
        <taxon>Streptophyta</taxon>
        <taxon>Embryophyta</taxon>
        <taxon>Tracheophyta</taxon>
        <taxon>Spermatophyta</taxon>
        <taxon>Magnoliopsida</taxon>
        <taxon>eudicotyledons</taxon>
        <taxon>Gunneridae</taxon>
        <taxon>Pentapetalae</taxon>
        <taxon>rosids</taxon>
        <taxon>malvids</taxon>
        <taxon>Malvales</taxon>
        <taxon>Malvaceae</taxon>
        <taxon>Malvoideae</taxon>
        <taxon>Gossypium</taxon>
    </lineage>
</organism>
<protein>
    <submittedName>
        <fullName evidence="2">Uncharacterized protein</fullName>
    </submittedName>
</protein>
<accession>A0A0B0PPI0</accession>
<sequence>MFGCSIFRCTIFVHLRKKGKRILFLRLLSFFSFPFFFSYLLHVQAHETTKTPSHLKLFFSFSRNIDTCVSVLGT</sequence>
<dbReference type="AlphaFoldDB" id="A0A0B0PPI0"/>
<feature type="transmembrane region" description="Helical" evidence="1">
    <location>
        <begin position="23"/>
        <end position="41"/>
    </location>
</feature>
<gene>
    <name evidence="2" type="ORF">F383_05337</name>
</gene>
<evidence type="ECO:0000313" key="2">
    <source>
        <dbReference type="EMBL" id="KHG26767.1"/>
    </source>
</evidence>